<dbReference type="EMBL" id="MGAE01000012">
    <property type="protein sequence ID" value="OGK39837.1"/>
    <property type="molecule type" value="Genomic_DNA"/>
</dbReference>
<accession>A0A1F7I900</accession>
<name>A0A1F7I900_9BACT</name>
<proteinExistence type="predicted"/>
<reference evidence="1 2" key="1">
    <citation type="journal article" date="2016" name="Nat. Commun.">
        <title>Thousands of microbial genomes shed light on interconnected biogeochemical processes in an aquifer system.</title>
        <authorList>
            <person name="Anantharaman K."/>
            <person name="Brown C.T."/>
            <person name="Hug L.A."/>
            <person name="Sharon I."/>
            <person name="Castelle C.J."/>
            <person name="Probst A.J."/>
            <person name="Thomas B.C."/>
            <person name="Singh A."/>
            <person name="Wilkins M.J."/>
            <person name="Karaoz U."/>
            <person name="Brodie E.L."/>
            <person name="Williams K.H."/>
            <person name="Hubbard S.S."/>
            <person name="Banfield J.F."/>
        </authorList>
    </citation>
    <scope>NUCLEOTIDE SEQUENCE [LARGE SCALE GENOMIC DNA]</scope>
</reference>
<dbReference type="Proteomes" id="UP000179024">
    <property type="component" value="Unassembled WGS sequence"/>
</dbReference>
<organism evidence="1 2">
    <name type="scientific">Candidatus Roizmanbacteria bacterium RIFCSPHIGHO2_12_FULL_44_10</name>
    <dbReference type="NCBI Taxonomy" id="1802054"/>
    <lineage>
        <taxon>Bacteria</taxon>
        <taxon>Candidatus Roizmaniibacteriota</taxon>
    </lineage>
</organism>
<evidence type="ECO:0000313" key="2">
    <source>
        <dbReference type="Proteomes" id="UP000179024"/>
    </source>
</evidence>
<protein>
    <submittedName>
        <fullName evidence="1">Uncharacterized protein</fullName>
    </submittedName>
</protein>
<gene>
    <name evidence="1" type="ORF">A3F34_02935</name>
</gene>
<comment type="caution">
    <text evidence="1">The sequence shown here is derived from an EMBL/GenBank/DDBJ whole genome shotgun (WGS) entry which is preliminary data.</text>
</comment>
<evidence type="ECO:0000313" key="1">
    <source>
        <dbReference type="EMBL" id="OGK39837.1"/>
    </source>
</evidence>
<sequence length="241" mass="26092">MDIHIQLPENSKLLLKKGTAVAIGDKFYSLSSQKDLAVPISSPLKINPGRIFQHLDVTVGQEVEKGTLLASKKTFLGRKSVTSENKGTITKVDHETGEVTISGGQSTSGVVTAFFNGEIVDYDKQKYLVTIAINKGDAFELKEVSENGGGKIVHIDITANYFSLTEEALQGKIILIDELQNHMTAKLEALGATGILTLKGEAQTDLPVGKVKLIDDFKKLATGNYTYVIFSSSEKKAIAYN</sequence>
<dbReference type="AlphaFoldDB" id="A0A1F7I900"/>